<evidence type="ECO:0000313" key="4">
    <source>
        <dbReference type="Proteomes" id="UP000028488"/>
    </source>
</evidence>
<keyword evidence="1" id="KW-0479">Metal-binding</keyword>
<keyword evidence="3" id="KW-0614">Plasmid</keyword>
<organism evidence="3 4">
    <name type="scientific">Rhodococcus opacus</name>
    <name type="common">Nocardia opaca</name>
    <dbReference type="NCBI Taxonomy" id="37919"/>
    <lineage>
        <taxon>Bacteria</taxon>
        <taxon>Bacillati</taxon>
        <taxon>Actinomycetota</taxon>
        <taxon>Actinomycetes</taxon>
        <taxon>Mycobacteriales</taxon>
        <taxon>Nocardiaceae</taxon>
        <taxon>Rhodococcus</taxon>
    </lineage>
</organism>
<feature type="domain" description="VOC" evidence="2">
    <location>
        <begin position="5"/>
        <end position="116"/>
    </location>
</feature>
<dbReference type="GO" id="GO:0046872">
    <property type="term" value="F:metal ion binding"/>
    <property type="evidence" value="ECO:0007669"/>
    <property type="project" value="UniProtKB-KW"/>
</dbReference>
<proteinExistence type="predicted"/>
<geneLocation type="plasmid" evidence="3 4">
    <name>pPDG5</name>
</geneLocation>
<dbReference type="SUPFAM" id="SSF54593">
    <property type="entry name" value="Glyoxalase/Bleomycin resistance protein/Dihydroxybiphenyl dioxygenase"/>
    <property type="match status" value="1"/>
</dbReference>
<dbReference type="InterPro" id="IPR051332">
    <property type="entry name" value="Fosfomycin_Res_Enzymes"/>
</dbReference>
<evidence type="ECO:0000259" key="2">
    <source>
        <dbReference type="PROSITE" id="PS51819"/>
    </source>
</evidence>
<reference evidence="3 4" key="1">
    <citation type="submission" date="2014-07" db="EMBL/GenBank/DDBJ databases">
        <title>Genome Sequence of Rhodococcus opacus Strain R7, a Biodegrader of Mono- and Polycyclic Aromatic Hydrocarbons.</title>
        <authorList>
            <person name="Di Gennaro P."/>
            <person name="Zampolli J."/>
            <person name="Presti I."/>
            <person name="Cappelletti M."/>
            <person name="D'Ursi P."/>
            <person name="Orro A."/>
            <person name="Mezzelani A."/>
            <person name="Milanesi L."/>
        </authorList>
    </citation>
    <scope>NUCLEOTIDE SEQUENCE [LARGE SCALE GENOMIC DNA]</scope>
    <source>
        <strain evidence="3 4">R7</strain>
        <plasmid evidence="3">pPDG5</plasmid>
    </source>
</reference>
<evidence type="ECO:0000313" key="3">
    <source>
        <dbReference type="EMBL" id="AII11500.1"/>
    </source>
</evidence>
<dbReference type="AlphaFoldDB" id="A0A076EZW2"/>
<protein>
    <recommendedName>
        <fullName evidence="2">VOC domain-containing protein</fullName>
    </recommendedName>
</protein>
<dbReference type="InterPro" id="IPR004360">
    <property type="entry name" value="Glyas_Fos-R_dOase_dom"/>
</dbReference>
<dbReference type="PANTHER" id="PTHR36113:SF6">
    <property type="entry name" value="FOSFOMYCIN RESISTANCE PROTEIN FOSX"/>
    <property type="match status" value="1"/>
</dbReference>
<dbReference type="InterPro" id="IPR037523">
    <property type="entry name" value="VOC_core"/>
</dbReference>
<dbReference type="RefSeq" id="WP_158461493.1">
    <property type="nucleotide sequence ID" value="NZ_CP008952.1"/>
</dbReference>
<dbReference type="PROSITE" id="PS51819">
    <property type="entry name" value="VOC"/>
    <property type="match status" value="2"/>
</dbReference>
<sequence>MAHQKLSYAELRVKDLAKELEFATEVLGLEECSRDGDTVYLRCGYDDYVDLSITQGGTGVKNFAIQVDGQEDLDRMATRLADEGVATETSTDRVPQVEKSLSLQLPSGHDMEFVVLRNNTQTHIQPALTKVKKTYGGVNPIDVDHITLRVEDVKGTAEFLKTVLDFRISEAFSPAPGEWGAAWTRVGEYHHDVAMMQKRHPGETLDHLCWTLVSWEHIKNACDYFAQAGLLTETHPGRHGVGGNLYTYLWSPGGNRYELNAEMPRMVNTPAEPKIWTDLPSMFSAWGDLPPESFTFGS</sequence>
<name>A0A076EZW2_RHOOP</name>
<dbReference type="Proteomes" id="UP000028488">
    <property type="component" value="Plasmid pPDG5"/>
</dbReference>
<dbReference type="eggNOG" id="COG0346">
    <property type="taxonomic scope" value="Bacteria"/>
</dbReference>
<feature type="domain" description="VOC" evidence="2">
    <location>
        <begin position="142"/>
        <end position="262"/>
    </location>
</feature>
<dbReference type="Pfam" id="PF00903">
    <property type="entry name" value="Glyoxalase"/>
    <property type="match status" value="1"/>
</dbReference>
<dbReference type="InterPro" id="IPR029068">
    <property type="entry name" value="Glyas_Bleomycin-R_OHBP_Dase"/>
</dbReference>
<accession>A0A076EZW2</accession>
<evidence type="ECO:0000256" key="1">
    <source>
        <dbReference type="ARBA" id="ARBA00022723"/>
    </source>
</evidence>
<dbReference type="PANTHER" id="PTHR36113">
    <property type="entry name" value="LYASE, PUTATIVE-RELATED-RELATED"/>
    <property type="match status" value="1"/>
</dbReference>
<dbReference type="Gene3D" id="3.10.180.10">
    <property type="entry name" value="2,3-Dihydroxybiphenyl 1,2-Dioxygenase, domain 1"/>
    <property type="match status" value="2"/>
</dbReference>
<dbReference type="EMBL" id="CP008952">
    <property type="protein sequence ID" value="AII11500.1"/>
    <property type="molecule type" value="Genomic_DNA"/>
</dbReference>
<gene>
    <name evidence="3" type="ORF">EP51_46930</name>
</gene>